<dbReference type="Gene3D" id="3.40.50.1000">
    <property type="entry name" value="HAD superfamily/HAD-like"/>
    <property type="match status" value="2"/>
</dbReference>
<reference evidence="1" key="1">
    <citation type="submission" date="2023-07" db="EMBL/GenBank/DDBJ databases">
        <title>Genomic Encyclopedia of Type Strains, Phase IV (KMG-IV): sequencing the most valuable type-strain genomes for metagenomic binning, comparative biology and taxonomic classification.</title>
        <authorList>
            <person name="Goeker M."/>
        </authorList>
    </citation>
    <scope>NUCLEOTIDE SEQUENCE</scope>
    <source>
        <strain evidence="1">DSM 19569</strain>
    </source>
</reference>
<dbReference type="AlphaFoldDB" id="A0AAJ1WU92"/>
<dbReference type="InterPro" id="IPR036412">
    <property type="entry name" value="HAD-like_sf"/>
</dbReference>
<dbReference type="Proteomes" id="UP001223420">
    <property type="component" value="Unassembled WGS sequence"/>
</dbReference>
<proteinExistence type="predicted"/>
<dbReference type="EMBL" id="JAUSWL010000003">
    <property type="protein sequence ID" value="MDQ0543419.1"/>
    <property type="molecule type" value="Genomic_DNA"/>
</dbReference>
<keyword evidence="1" id="KW-0378">Hydrolase</keyword>
<dbReference type="PANTHER" id="PTHR19288:SF90">
    <property type="entry name" value="OS08G0542600 PROTEIN"/>
    <property type="match status" value="1"/>
</dbReference>
<dbReference type="SUPFAM" id="SSF56784">
    <property type="entry name" value="HAD-like"/>
    <property type="match status" value="1"/>
</dbReference>
<dbReference type="InterPro" id="IPR023214">
    <property type="entry name" value="HAD_sf"/>
</dbReference>
<organism evidence="1 2">
    <name type="scientific">Methylobacterium brachiatum</name>
    <dbReference type="NCBI Taxonomy" id="269660"/>
    <lineage>
        <taxon>Bacteria</taxon>
        <taxon>Pseudomonadati</taxon>
        <taxon>Pseudomonadota</taxon>
        <taxon>Alphaproteobacteria</taxon>
        <taxon>Hyphomicrobiales</taxon>
        <taxon>Methylobacteriaceae</taxon>
        <taxon>Methylobacterium</taxon>
    </lineage>
</organism>
<dbReference type="PANTHER" id="PTHR19288">
    <property type="entry name" value="4-NITROPHENYLPHOSPHATASE-RELATED"/>
    <property type="match status" value="1"/>
</dbReference>
<dbReference type="RefSeq" id="WP_066925603.1">
    <property type="nucleotide sequence ID" value="NZ_JAJALK010000004.1"/>
</dbReference>
<gene>
    <name evidence="1" type="ORF">QO001_002345</name>
</gene>
<accession>A0AAJ1WU92</accession>
<evidence type="ECO:0000313" key="2">
    <source>
        <dbReference type="Proteomes" id="UP001223420"/>
    </source>
</evidence>
<protein>
    <submittedName>
        <fullName evidence="1">HAD superfamily hydrolase (TIGR01459 family)</fullName>
    </submittedName>
</protein>
<sequence>MADTAEPISGLGELTGRYDVLLCDVFGVLHNEGQVFPAATAALTAFRACGGTVVLVSNAPEPGTRLLGSLAARGVAPAYDSVATAADVTRILLKDQDRRAVLHIGPLRDRCLFEGLAIAFAEPETAEFVVCTGYPETDHNLDLVLAVALRRGLQMLCTNPDTSLVVGDKRLRFAGLVARRYRDIGGVVVETGKPGGLIYGNGIAQAEAMLDRAVDPSRVLGVGDTYALDVLGALAHGFSALHIGTDTPTPPGDRVGRLYRMPALVW</sequence>
<dbReference type="GO" id="GO:0005737">
    <property type="term" value="C:cytoplasm"/>
    <property type="evidence" value="ECO:0007669"/>
    <property type="project" value="TreeGrafter"/>
</dbReference>
<comment type="caution">
    <text evidence="1">The sequence shown here is derived from an EMBL/GenBank/DDBJ whole genome shotgun (WGS) entry which is preliminary data.</text>
</comment>
<dbReference type="InterPro" id="IPR006357">
    <property type="entry name" value="HAD-SF_hydro_IIA"/>
</dbReference>
<dbReference type="GO" id="GO:0016791">
    <property type="term" value="F:phosphatase activity"/>
    <property type="evidence" value="ECO:0007669"/>
    <property type="project" value="TreeGrafter"/>
</dbReference>
<name>A0AAJ1WU92_9HYPH</name>
<evidence type="ECO:0000313" key="1">
    <source>
        <dbReference type="EMBL" id="MDQ0543419.1"/>
    </source>
</evidence>
<dbReference type="Pfam" id="PF13344">
    <property type="entry name" value="Hydrolase_6"/>
    <property type="match status" value="1"/>
</dbReference>